<dbReference type="EMBL" id="JAVMIP010000017">
    <property type="protein sequence ID" value="MDS3861831.1"/>
    <property type="molecule type" value="Genomic_DNA"/>
</dbReference>
<evidence type="ECO:0000313" key="1">
    <source>
        <dbReference type="EMBL" id="MDS3861831.1"/>
    </source>
</evidence>
<name>A0AAE4FVI6_9CYAN</name>
<keyword evidence="2" id="KW-1185">Reference proteome</keyword>
<dbReference type="AlphaFoldDB" id="A0AAE4FVI6"/>
<dbReference type="RefSeq" id="WP_322879058.1">
    <property type="nucleotide sequence ID" value="NZ_JAVMIP010000017.1"/>
</dbReference>
<sequence length="81" mass="9508">MVIKKKIKLKYRQASFLEGASRIFDITGIFQDEVMIINRKPRSKSLPEKIKNDDKNNLFSATHQINQDVKVVTIKARHRLR</sequence>
<evidence type="ECO:0000313" key="2">
    <source>
        <dbReference type="Proteomes" id="UP001268256"/>
    </source>
</evidence>
<organism evidence="1 2">
    <name type="scientific">Pseudocalidococcus azoricus BACA0444</name>
    <dbReference type="NCBI Taxonomy" id="2918990"/>
    <lineage>
        <taxon>Bacteria</taxon>
        <taxon>Bacillati</taxon>
        <taxon>Cyanobacteriota</taxon>
        <taxon>Cyanophyceae</taxon>
        <taxon>Acaryochloridales</taxon>
        <taxon>Thermosynechococcaceae</taxon>
        <taxon>Pseudocalidococcus</taxon>
        <taxon>Pseudocalidococcus azoricus</taxon>
    </lineage>
</organism>
<protein>
    <submittedName>
        <fullName evidence="1">Uncharacterized protein</fullName>
    </submittedName>
</protein>
<comment type="caution">
    <text evidence="1">The sequence shown here is derived from an EMBL/GenBank/DDBJ whole genome shotgun (WGS) entry which is preliminary data.</text>
</comment>
<reference evidence="2" key="1">
    <citation type="submission" date="2023-07" db="EMBL/GenBank/DDBJ databases">
        <authorList>
            <person name="Luz R."/>
            <person name="Cordeiro R."/>
            <person name="Fonseca A."/>
            <person name="Goncalves V."/>
        </authorList>
    </citation>
    <scope>NUCLEOTIDE SEQUENCE [LARGE SCALE GENOMIC DNA]</scope>
    <source>
        <strain evidence="2">BACA0444</strain>
    </source>
</reference>
<gene>
    <name evidence="1" type="ORF">RIF25_13560</name>
</gene>
<proteinExistence type="predicted"/>
<accession>A0AAE4FVI6</accession>
<dbReference type="Proteomes" id="UP001268256">
    <property type="component" value="Unassembled WGS sequence"/>
</dbReference>